<keyword evidence="2" id="KW-1185">Reference proteome</keyword>
<organism evidence="1 2">
    <name type="scientific">Zopfia rhizophila CBS 207.26</name>
    <dbReference type="NCBI Taxonomy" id="1314779"/>
    <lineage>
        <taxon>Eukaryota</taxon>
        <taxon>Fungi</taxon>
        <taxon>Dikarya</taxon>
        <taxon>Ascomycota</taxon>
        <taxon>Pezizomycotina</taxon>
        <taxon>Dothideomycetes</taxon>
        <taxon>Dothideomycetes incertae sedis</taxon>
        <taxon>Zopfiaceae</taxon>
        <taxon>Zopfia</taxon>
    </lineage>
</organism>
<protein>
    <submittedName>
        <fullName evidence="1">Uncharacterized protein</fullName>
    </submittedName>
</protein>
<name>A0A6A6DAA2_9PEZI</name>
<dbReference type="Proteomes" id="UP000800200">
    <property type="component" value="Unassembled WGS sequence"/>
</dbReference>
<dbReference type="AlphaFoldDB" id="A0A6A6DAA2"/>
<sequence>MSDVTRHIERKHKQQVPFLQLCHTCQEYFLDPQEFEEFHGKNGEKCHNPRLSPRGEAQSAQWQALCRKLHPSATSYPSLWNGNRD</sequence>
<evidence type="ECO:0000313" key="1">
    <source>
        <dbReference type="EMBL" id="KAF2175129.1"/>
    </source>
</evidence>
<reference evidence="1" key="1">
    <citation type="journal article" date="2020" name="Stud. Mycol.">
        <title>101 Dothideomycetes genomes: a test case for predicting lifestyles and emergence of pathogens.</title>
        <authorList>
            <person name="Haridas S."/>
            <person name="Albert R."/>
            <person name="Binder M."/>
            <person name="Bloem J."/>
            <person name="Labutti K."/>
            <person name="Salamov A."/>
            <person name="Andreopoulos B."/>
            <person name="Baker S."/>
            <person name="Barry K."/>
            <person name="Bills G."/>
            <person name="Bluhm B."/>
            <person name="Cannon C."/>
            <person name="Castanera R."/>
            <person name="Culley D."/>
            <person name="Daum C."/>
            <person name="Ezra D."/>
            <person name="Gonzalez J."/>
            <person name="Henrissat B."/>
            <person name="Kuo A."/>
            <person name="Liang C."/>
            <person name="Lipzen A."/>
            <person name="Lutzoni F."/>
            <person name="Magnuson J."/>
            <person name="Mondo S."/>
            <person name="Nolan M."/>
            <person name="Ohm R."/>
            <person name="Pangilinan J."/>
            <person name="Park H.-J."/>
            <person name="Ramirez L."/>
            <person name="Alfaro M."/>
            <person name="Sun H."/>
            <person name="Tritt A."/>
            <person name="Yoshinaga Y."/>
            <person name="Zwiers L.-H."/>
            <person name="Turgeon B."/>
            <person name="Goodwin S."/>
            <person name="Spatafora J."/>
            <person name="Crous P."/>
            <person name="Grigoriev I."/>
        </authorList>
    </citation>
    <scope>NUCLEOTIDE SEQUENCE</scope>
    <source>
        <strain evidence="1">CBS 207.26</strain>
    </source>
</reference>
<dbReference type="OrthoDB" id="3800899at2759"/>
<accession>A0A6A6DAA2</accession>
<proteinExistence type="predicted"/>
<evidence type="ECO:0000313" key="2">
    <source>
        <dbReference type="Proteomes" id="UP000800200"/>
    </source>
</evidence>
<dbReference type="EMBL" id="ML994745">
    <property type="protein sequence ID" value="KAF2175129.1"/>
    <property type="molecule type" value="Genomic_DNA"/>
</dbReference>
<gene>
    <name evidence="1" type="ORF">K469DRAFT_703008</name>
</gene>